<name>A0A8H7TQL4_BIOOC</name>
<evidence type="ECO:0000313" key="2">
    <source>
        <dbReference type="EMBL" id="KAF9755984.1"/>
    </source>
</evidence>
<dbReference type="SUPFAM" id="SSF52540">
    <property type="entry name" value="P-loop containing nucleoside triphosphate hydrolases"/>
    <property type="match status" value="1"/>
</dbReference>
<feature type="region of interest" description="Disordered" evidence="1">
    <location>
        <begin position="1"/>
        <end position="148"/>
    </location>
</feature>
<accession>A0A8H7TQL4</accession>
<comment type="caution">
    <text evidence="2">The sequence shown here is derived from an EMBL/GenBank/DDBJ whole genome shotgun (WGS) entry which is preliminary data.</text>
</comment>
<dbReference type="EMBL" id="JADCTT010000003">
    <property type="protein sequence ID" value="KAF9755984.1"/>
    <property type="molecule type" value="Genomic_DNA"/>
</dbReference>
<dbReference type="InterPro" id="IPR027417">
    <property type="entry name" value="P-loop_NTPase"/>
</dbReference>
<evidence type="ECO:0008006" key="4">
    <source>
        <dbReference type="Google" id="ProtNLM"/>
    </source>
</evidence>
<dbReference type="Proteomes" id="UP000616885">
    <property type="component" value="Unassembled WGS sequence"/>
</dbReference>
<gene>
    <name evidence="2" type="ORF">IM811_011425</name>
</gene>
<dbReference type="AlphaFoldDB" id="A0A8H7TQL4"/>
<feature type="compositionally biased region" description="Polar residues" evidence="1">
    <location>
        <begin position="112"/>
        <end position="124"/>
    </location>
</feature>
<feature type="compositionally biased region" description="Polar residues" evidence="1">
    <location>
        <begin position="32"/>
        <end position="43"/>
    </location>
</feature>
<protein>
    <recommendedName>
        <fullName evidence="4">ATPase AAA-type core domain-containing protein</fullName>
    </recommendedName>
</protein>
<organism evidence="2 3">
    <name type="scientific">Bionectria ochroleuca</name>
    <name type="common">Gliocladium roseum</name>
    <dbReference type="NCBI Taxonomy" id="29856"/>
    <lineage>
        <taxon>Eukaryota</taxon>
        <taxon>Fungi</taxon>
        <taxon>Dikarya</taxon>
        <taxon>Ascomycota</taxon>
        <taxon>Pezizomycotina</taxon>
        <taxon>Sordariomycetes</taxon>
        <taxon>Hypocreomycetidae</taxon>
        <taxon>Hypocreales</taxon>
        <taxon>Bionectriaceae</taxon>
        <taxon>Clonostachys</taxon>
    </lineage>
</organism>
<proteinExistence type="predicted"/>
<dbReference type="Gene3D" id="6.20.350.10">
    <property type="match status" value="1"/>
</dbReference>
<evidence type="ECO:0000313" key="3">
    <source>
        <dbReference type="Proteomes" id="UP000616885"/>
    </source>
</evidence>
<feature type="compositionally biased region" description="Basic and acidic residues" evidence="1">
    <location>
        <begin position="10"/>
        <end position="21"/>
    </location>
</feature>
<feature type="compositionally biased region" description="Polar residues" evidence="1">
    <location>
        <begin position="86"/>
        <end position="97"/>
    </location>
</feature>
<sequence>MSPYEANLNQRHEEANLRSDPSEASSKPGPSEANSNPDPSGASSKPGPSEANLRSDPSEVSSKPDSSEANLRSDPSGASSKPGPSEANSNPDPSGASSKPGPSEANLRSDPSEVSSKPDSSEANLRSDPSGASSKPGPSEANSNPDPSEVNLNRCHFIAIAGHICNEWTTWPTTSHRICHNGGRIQERSLKCTHQLGGAPLLNKFLSEARDYHEHEVIATNQQGHQESNNKLLIDLIPKKFDPTKYQLEKYRHFPESCTLYFPQCDTSFRTRILVIEEPPAPSDYVEGSAASYENFLTKANPQLTIYKMNRPLADGELWRTIRLSTNMKTDEEATKNLIVIVDADDLRAEGVELSRHLSWERTADDFVRHIASNGQHGTLVSCAHLIVQFGCEGAIYYQGQKKRSATLLCSSEKAEGDFIQSQSVPTVCLSTAFTAGLVSSLAKDTQSQDRGCFHTLIKRGIVLGLWNANRLASEGFWRRNIENRETPCYPSLKITNTITPENLMEDEKIVYTEIPTDRSLRGERWSILNETIGDIMEAGYRVIKTGPRKVLSHVPTASFGQLITADKNEIESFHSITNLVREYLRASPMSLAKPLSIGVFGPPGSGKSFGVMQVIETAARGRNVEKLSFNLSQFANYSELVVAFQSIRDRTLSGVLPLVLFDEFDADLPGSVYRWGWLKYFLSPMQDGKFLDHGTMRPLGAAIFVFIGGTSPTFAAFKRINNDFNSIEFSAAKGPDFISRLRGYVDVVGTDPPDDVVGTDPSDDDQMYPIRRAILLRALLEKRFDIEHGEEIKVDPTVVHGLLKIQRFHHGARSLEAILSMSRLQAQREFQRAALPSEPQLTLHVNSQEFMEHVRRRRNLPPDLCERIAQRLHEVFMAEMRSQGNLETNQESNADSSMVPWDNLPPHLKESNRLAADDIVIKLRMIQCYMTRERPQGKIEVREFR</sequence>
<evidence type="ECO:0000256" key="1">
    <source>
        <dbReference type="SAM" id="MobiDB-lite"/>
    </source>
</evidence>
<feature type="compositionally biased region" description="Polar residues" evidence="1">
    <location>
        <begin position="58"/>
        <end position="70"/>
    </location>
</feature>
<reference evidence="2" key="1">
    <citation type="submission" date="2020-10" db="EMBL/GenBank/DDBJ databases">
        <title>High-Quality Genome Resource of Clonostachys rosea strain S41 by Oxford Nanopore Long-Read Sequencing.</title>
        <authorList>
            <person name="Wang H."/>
        </authorList>
    </citation>
    <scope>NUCLEOTIDE SEQUENCE</scope>
    <source>
        <strain evidence="2">S41</strain>
    </source>
</reference>